<dbReference type="EMBL" id="FNVS01000004">
    <property type="protein sequence ID" value="SEF64866.1"/>
    <property type="molecule type" value="Genomic_DNA"/>
</dbReference>
<organism evidence="1 2">
    <name type="scientific">Parabacteroides chinchillae</name>
    <dbReference type="NCBI Taxonomy" id="871327"/>
    <lineage>
        <taxon>Bacteria</taxon>
        <taxon>Pseudomonadati</taxon>
        <taxon>Bacteroidota</taxon>
        <taxon>Bacteroidia</taxon>
        <taxon>Bacteroidales</taxon>
        <taxon>Tannerellaceae</taxon>
        <taxon>Parabacteroides</taxon>
    </lineage>
</organism>
<accession>A0A8G2BUY3</accession>
<protein>
    <submittedName>
        <fullName evidence="1">Uncharacterized protein</fullName>
    </submittedName>
</protein>
<keyword evidence="2" id="KW-1185">Reference proteome</keyword>
<evidence type="ECO:0000313" key="1">
    <source>
        <dbReference type="EMBL" id="SEF64866.1"/>
    </source>
</evidence>
<evidence type="ECO:0000313" key="2">
    <source>
        <dbReference type="Proteomes" id="UP000236725"/>
    </source>
</evidence>
<name>A0A8G2BUY3_9BACT</name>
<gene>
    <name evidence="1" type="ORF">SAMN05444001_10432</name>
</gene>
<proteinExistence type="predicted"/>
<dbReference type="AlphaFoldDB" id="A0A8G2BUY3"/>
<dbReference type="Proteomes" id="UP000236725">
    <property type="component" value="Unassembled WGS sequence"/>
</dbReference>
<comment type="caution">
    <text evidence="1">The sequence shown here is derived from an EMBL/GenBank/DDBJ whole genome shotgun (WGS) entry which is preliminary data.</text>
</comment>
<sequence>MKTVQTMSLEGYKTMLENYQICFTNFFPQVKIRCKSTCCTINGLEIIYKDIIDVAIEDKKYFIINIKNKMYVYLPLDRSAVYHVEDITLSNN</sequence>
<reference evidence="1 2" key="1">
    <citation type="submission" date="2016-10" db="EMBL/GenBank/DDBJ databases">
        <authorList>
            <person name="Varghese N."/>
            <person name="Submissions S."/>
        </authorList>
    </citation>
    <scope>NUCLEOTIDE SEQUENCE [LARGE SCALE GENOMIC DNA]</scope>
    <source>
        <strain evidence="1 2">DSM 29073</strain>
    </source>
</reference>
<dbReference type="RefSeq" id="WP_146059446.1">
    <property type="nucleotide sequence ID" value="NZ_FNVS01000004.1"/>
</dbReference>